<feature type="non-terminal residue" evidence="3">
    <location>
        <position position="267"/>
    </location>
</feature>
<comment type="caution">
    <text evidence="3">The sequence shown here is derived from an EMBL/GenBank/DDBJ whole genome shotgun (WGS) entry which is preliminary data.</text>
</comment>
<evidence type="ECO:0000256" key="1">
    <source>
        <dbReference type="SAM" id="Phobius"/>
    </source>
</evidence>
<protein>
    <submittedName>
        <fullName evidence="3">Uncharacterized protein</fullName>
    </submittedName>
</protein>
<evidence type="ECO:0000256" key="2">
    <source>
        <dbReference type="SAM" id="SignalP"/>
    </source>
</evidence>
<accession>A0A9J5ZS32</accession>
<gene>
    <name evidence="3" type="ORF">H5410_014846</name>
</gene>
<feature type="signal peptide" evidence="2">
    <location>
        <begin position="1"/>
        <end position="25"/>
    </location>
</feature>
<keyword evidence="4" id="KW-1185">Reference proteome</keyword>
<keyword evidence="1" id="KW-0472">Membrane</keyword>
<feature type="transmembrane region" description="Helical" evidence="1">
    <location>
        <begin position="241"/>
        <end position="264"/>
    </location>
</feature>
<dbReference type="EMBL" id="JACXVP010000003">
    <property type="protein sequence ID" value="KAG5615022.1"/>
    <property type="molecule type" value="Genomic_DNA"/>
</dbReference>
<feature type="chain" id="PRO_5039945339" evidence="2">
    <location>
        <begin position="26"/>
        <end position="267"/>
    </location>
</feature>
<dbReference type="AlphaFoldDB" id="A0A9J5ZS32"/>
<evidence type="ECO:0000313" key="3">
    <source>
        <dbReference type="EMBL" id="KAG5615022.1"/>
    </source>
</evidence>
<organism evidence="3 4">
    <name type="scientific">Solanum commersonii</name>
    <name type="common">Commerson's wild potato</name>
    <name type="synonym">Commerson's nightshade</name>
    <dbReference type="NCBI Taxonomy" id="4109"/>
    <lineage>
        <taxon>Eukaryota</taxon>
        <taxon>Viridiplantae</taxon>
        <taxon>Streptophyta</taxon>
        <taxon>Embryophyta</taxon>
        <taxon>Tracheophyta</taxon>
        <taxon>Spermatophyta</taxon>
        <taxon>Magnoliopsida</taxon>
        <taxon>eudicotyledons</taxon>
        <taxon>Gunneridae</taxon>
        <taxon>Pentapetalae</taxon>
        <taxon>asterids</taxon>
        <taxon>lamiids</taxon>
        <taxon>Solanales</taxon>
        <taxon>Solanaceae</taxon>
        <taxon>Solanoideae</taxon>
        <taxon>Solaneae</taxon>
        <taxon>Solanum</taxon>
    </lineage>
</organism>
<keyword evidence="1" id="KW-0812">Transmembrane</keyword>
<dbReference type="Proteomes" id="UP000824120">
    <property type="component" value="Chromosome 3"/>
</dbReference>
<keyword evidence="2" id="KW-0732">Signal</keyword>
<evidence type="ECO:0000313" key="4">
    <source>
        <dbReference type="Proteomes" id="UP000824120"/>
    </source>
</evidence>
<keyword evidence="1" id="KW-1133">Transmembrane helix</keyword>
<sequence length="267" mass="30062">GSPIRSAISLLVDFIAFLFFPSTLSRVEALGDRSTASRNCPAICRLLLFITELTPLRLSTLEQKAISRLVGDSPIRLGDLQDFISSFFSAALFLFANKTQVQQFKNDVSNSTTQDSIMNVHNKTQLTYARINYILKDSTCDIPLSKILKLTILASNEILESNATLILIKKNTMHAFTHRFARIFHSTTILAHSRSKKVFSRLVIGLKLTFSFWAQHTGTKGDLRANQRLANRARRSSGLHFFVLFSYLVPFCQVVSMLCLKLQIPET</sequence>
<reference evidence="3 4" key="1">
    <citation type="submission" date="2020-09" db="EMBL/GenBank/DDBJ databases">
        <title>De no assembly of potato wild relative species, Solanum commersonii.</title>
        <authorList>
            <person name="Cho K."/>
        </authorList>
    </citation>
    <scope>NUCLEOTIDE SEQUENCE [LARGE SCALE GENOMIC DNA]</scope>
    <source>
        <strain evidence="3">LZ3.2</strain>
        <tissue evidence="3">Leaf</tissue>
    </source>
</reference>
<proteinExistence type="predicted"/>
<name>A0A9J5ZS32_SOLCO</name>